<dbReference type="PROSITE" id="PS50206">
    <property type="entry name" value="RHODANESE_3"/>
    <property type="match status" value="1"/>
</dbReference>
<dbReference type="InterPro" id="IPR001763">
    <property type="entry name" value="Rhodanese-like_dom"/>
</dbReference>
<organism evidence="2 3">
    <name type="scientific">Sulfurovum lithotrophicum</name>
    <dbReference type="NCBI Taxonomy" id="206403"/>
    <lineage>
        <taxon>Bacteria</taxon>
        <taxon>Pseudomonadati</taxon>
        <taxon>Campylobacterota</taxon>
        <taxon>Epsilonproteobacteria</taxon>
        <taxon>Campylobacterales</taxon>
        <taxon>Sulfurovaceae</taxon>
        <taxon>Sulfurovum</taxon>
    </lineage>
</organism>
<proteinExistence type="predicted"/>
<dbReference type="Pfam" id="PF00581">
    <property type="entry name" value="Rhodanese"/>
    <property type="match status" value="1"/>
</dbReference>
<reference evidence="3" key="2">
    <citation type="journal article" date="2017" name="Stand. Genomic Sci.">
        <title>Complete genome sequence of the sulfur-oxidizing chemolithoautotrophic Sulfurovum lithotrophicum 42BKTT.</title>
        <authorList>
            <person name="Jeon W."/>
            <person name="Priscilla L."/>
            <person name="Park G."/>
            <person name="Lee H."/>
            <person name="Lee N."/>
            <person name="Lee D."/>
            <person name="Kwon H."/>
            <person name="Ahn I."/>
            <person name="Lee C."/>
            <person name="Lee H."/>
            <person name="Ahn J."/>
        </authorList>
    </citation>
    <scope>NUCLEOTIDE SEQUENCE [LARGE SCALE GENOMIC DNA]</scope>
    <source>
        <strain evidence="3">ATCC BAA-797 / 42BKT</strain>
    </source>
</reference>
<protein>
    <submittedName>
        <fullName evidence="2">Sulfurtransferase</fullName>
    </submittedName>
</protein>
<sequence>MSDKTKEKIDVIIELNKGKENLGMVNLHQTRELLMDAGAILLDVRPPAKVNGENAQEANIANTYYTPYPEFASYLDELPSEHTNPIVIACVKGWFANRVMGYLEMMGYENVYVLDTNIEDLIEVHHAHADQ</sequence>
<dbReference type="InterPro" id="IPR036873">
    <property type="entry name" value="Rhodanese-like_dom_sf"/>
</dbReference>
<keyword evidence="3" id="KW-1185">Reference proteome</keyword>
<keyword evidence="2" id="KW-0808">Transferase</keyword>
<dbReference type="Gene3D" id="3.40.250.10">
    <property type="entry name" value="Rhodanese-like domain"/>
    <property type="match status" value="1"/>
</dbReference>
<dbReference type="KEGG" id="slh:YH65_05215"/>
<evidence type="ECO:0000313" key="3">
    <source>
        <dbReference type="Proteomes" id="UP000034444"/>
    </source>
</evidence>
<reference evidence="2 3" key="1">
    <citation type="submission" date="2015-04" db="EMBL/GenBank/DDBJ databases">
        <title>Complete genome sequence of Sulfurovum lithotrophicum ATCC BAA-797T.</title>
        <authorList>
            <person name="Ahn J."/>
            <person name="Park G."/>
            <person name="Jeon W."/>
            <person name="Jang Y."/>
            <person name="Jang M."/>
            <person name="Lee H."/>
            <person name="Lee H."/>
        </authorList>
    </citation>
    <scope>NUCLEOTIDE SEQUENCE [LARGE SCALE GENOMIC DNA]</scope>
    <source>
        <strain evidence="3">ATCC BAA-797 / 42BKT</strain>
    </source>
</reference>
<dbReference type="SUPFAM" id="SSF52821">
    <property type="entry name" value="Rhodanese/Cell cycle control phosphatase"/>
    <property type="match status" value="1"/>
</dbReference>
<gene>
    <name evidence="2" type="ORF">YH65_05215</name>
</gene>
<dbReference type="SMART" id="SM00450">
    <property type="entry name" value="RHOD"/>
    <property type="match status" value="1"/>
</dbReference>
<evidence type="ECO:0000259" key="1">
    <source>
        <dbReference type="PROSITE" id="PS50206"/>
    </source>
</evidence>
<dbReference type="EMBL" id="CP011308">
    <property type="protein sequence ID" value="AKF24854.1"/>
    <property type="molecule type" value="Genomic_DNA"/>
</dbReference>
<feature type="domain" description="Rhodanese" evidence="1">
    <location>
        <begin position="35"/>
        <end position="130"/>
    </location>
</feature>
<dbReference type="OrthoDB" id="5372786at2"/>
<dbReference type="RefSeq" id="WP_046550941.1">
    <property type="nucleotide sequence ID" value="NZ_CP011308.1"/>
</dbReference>
<dbReference type="GO" id="GO:0016740">
    <property type="term" value="F:transferase activity"/>
    <property type="evidence" value="ECO:0007669"/>
    <property type="project" value="UniProtKB-KW"/>
</dbReference>
<name>A0A7U4M0X8_9BACT</name>
<accession>A0A7U4M0X8</accession>
<dbReference type="CDD" id="cd00158">
    <property type="entry name" value="RHOD"/>
    <property type="match status" value="1"/>
</dbReference>
<dbReference type="AlphaFoldDB" id="A0A7U4M0X8"/>
<evidence type="ECO:0000313" key="2">
    <source>
        <dbReference type="EMBL" id="AKF24854.1"/>
    </source>
</evidence>
<dbReference type="Proteomes" id="UP000034444">
    <property type="component" value="Chromosome"/>
</dbReference>